<dbReference type="InterPro" id="IPR024020">
    <property type="entry name" value="Anit_sigma_mycothiol_RsrA"/>
</dbReference>
<dbReference type="STRING" id="630515.SAMN04489812_0141"/>
<evidence type="ECO:0000259" key="1">
    <source>
        <dbReference type="Pfam" id="PF13490"/>
    </source>
</evidence>
<sequence length="95" mass="10445">MTGYGKDGTECTGDDCEKALSRLYEFLDSELDASDADEIRHHLAACEPCLDAFDAEEAMKKLIKRGCGDEPAPEQLRAKVMAVFASRTTITVRQS</sequence>
<organism evidence="2 3">
    <name type="scientific">Microlunatus soli</name>
    <dbReference type="NCBI Taxonomy" id="630515"/>
    <lineage>
        <taxon>Bacteria</taxon>
        <taxon>Bacillati</taxon>
        <taxon>Actinomycetota</taxon>
        <taxon>Actinomycetes</taxon>
        <taxon>Propionibacteriales</taxon>
        <taxon>Propionibacteriaceae</taxon>
        <taxon>Microlunatus</taxon>
    </lineage>
</organism>
<dbReference type="EMBL" id="LT629772">
    <property type="protein sequence ID" value="SDR86268.1"/>
    <property type="molecule type" value="Genomic_DNA"/>
</dbReference>
<feature type="domain" description="Putative zinc-finger" evidence="1">
    <location>
        <begin position="16"/>
        <end position="49"/>
    </location>
</feature>
<reference evidence="2 3" key="1">
    <citation type="submission" date="2016-10" db="EMBL/GenBank/DDBJ databases">
        <authorList>
            <person name="de Groot N.N."/>
        </authorList>
    </citation>
    <scope>NUCLEOTIDE SEQUENCE [LARGE SCALE GENOMIC DNA]</scope>
    <source>
        <strain evidence="2 3">DSM 21800</strain>
    </source>
</reference>
<dbReference type="NCBIfam" id="TIGR03988">
    <property type="entry name" value="antisig_RsrA"/>
    <property type="match status" value="1"/>
</dbReference>
<name>A0A1H1MHM3_9ACTN</name>
<proteinExistence type="predicted"/>
<evidence type="ECO:0000313" key="3">
    <source>
        <dbReference type="Proteomes" id="UP000199103"/>
    </source>
</evidence>
<evidence type="ECO:0000313" key="2">
    <source>
        <dbReference type="EMBL" id="SDR86268.1"/>
    </source>
</evidence>
<protein>
    <submittedName>
        <fullName evidence="2">Mycothiol system anti-sigma-R factor</fullName>
    </submittedName>
</protein>
<accession>A0A1H1MHM3</accession>
<dbReference type="OrthoDB" id="3267840at2"/>
<dbReference type="Proteomes" id="UP000199103">
    <property type="component" value="Chromosome I"/>
</dbReference>
<gene>
    <name evidence="2" type="ORF">SAMN04489812_0141</name>
</gene>
<dbReference type="InterPro" id="IPR027383">
    <property type="entry name" value="Znf_put"/>
</dbReference>
<dbReference type="RefSeq" id="WP_091518292.1">
    <property type="nucleotide sequence ID" value="NZ_LT629772.1"/>
</dbReference>
<keyword evidence="3" id="KW-1185">Reference proteome</keyword>
<dbReference type="Pfam" id="PF13490">
    <property type="entry name" value="zf-HC2"/>
    <property type="match status" value="1"/>
</dbReference>
<dbReference type="AlphaFoldDB" id="A0A1H1MHM3"/>